<evidence type="ECO:0000313" key="1">
    <source>
        <dbReference type="EMBL" id="AEX30953.1"/>
    </source>
</evidence>
<proteinExistence type="predicted"/>
<reference evidence="1" key="1">
    <citation type="submission" date="2011-08" db="EMBL/GenBank/DDBJ databases">
        <title>Detection of Members of the Secoviridae in the Tallgrass Prairie Preserve, Osage County, Oklahoma USA.</title>
        <authorList>
            <person name="Thapa V."/>
            <person name="Melcher U."/>
            <person name="Wiley G.B."/>
            <person name="Doust A."/>
            <person name="Roe B.A."/>
            <person name="Palmer M.W."/>
            <person name="Roewe K."/>
            <person name="Shen G."/>
            <person name="Roossinck M.J."/>
        </authorList>
    </citation>
    <scope>NUCLEOTIDE SEQUENCE</scope>
</reference>
<feature type="non-terminal residue" evidence="1">
    <location>
        <position position="83"/>
    </location>
</feature>
<sequence>FSKVTRKMSDTVVSGFKTGYNCTIGQMIEFMKKSFYECLGECAQHLLPFSSVVESIWKKMEVWVEEIFKQVDFLREILFESIV</sequence>
<organism evidence="1">
    <name type="scientific">uncultured virus</name>
    <dbReference type="NCBI Taxonomy" id="340016"/>
    <lineage>
        <taxon>Viruses</taxon>
        <taxon>environmental samples</taxon>
    </lineage>
</organism>
<protein>
    <submittedName>
        <fullName evidence="1">Polyprotein 1</fullName>
    </submittedName>
</protein>
<dbReference type="EMBL" id="JN661285">
    <property type="protein sequence ID" value="AEX30953.1"/>
    <property type="molecule type" value="Genomic_RNA"/>
</dbReference>
<accession>H2DZZ8</accession>
<name>H2DZZ8_9VIRU</name>
<feature type="non-terminal residue" evidence="1">
    <location>
        <position position="1"/>
    </location>
</feature>